<gene>
    <name evidence="8" type="ORF">R7226_01390</name>
</gene>
<feature type="transmembrane region" description="Helical" evidence="6">
    <location>
        <begin position="405"/>
        <end position="423"/>
    </location>
</feature>
<keyword evidence="3 6" id="KW-0812">Transmembrane</keyword>
<keyword evidence="2" id="KW-1003">Cell membrane</keyword>
<evidence type="ECO:0000256" key="5">
    <source>
        <dbReference type="ARBA" id="ARBA00023136"/>
    </source>
</evidence>
<comment type="caution">
    <text evidence="8">The sequence shown here is derived from an EMBL/GenBank/DDBJ whole genome shotgun (WGS) entry which is preliminary data.</text>
</comment>
<evidence type="ECO:0000256" key="3">
    <source>
        <dbReference type="ARBA" id="ARBA00022692"/>
    </source>
</evidence>
<evidence type="ECO:0000256" key="1">
    <source>
        <dbReference type="ARBA" id="ARBA00004651"/>
    </source>
</evidence>
<feature type="transmembrane region" description="Helical" evidence="6">
    <location>
        <begin position="477"/>
        <end position="496"/>
    </location>
</feature>
<dbReference type="RefSeq" id="WP_318595231.1">
    <property type="nucleotide sequence ID" value="NZ_JAWSTH010000002.1"/>
</dbReference>
<feature type="transmembrane region" description="Helical" evidence="6">
    <location>
        <begin position="21"/>
        <end position="40"/>
    </location>
</feature>
<reference evidence="9" key="1">
    <citation type="submission" date="2023-07" db="EMBL/GenBank/DDBJ databases">
        <title>Conexibacter stalactiti sp. nov., isolated from stalactites in a lava cave and emended description of the genus Conexibacter.</title>
        <authorList>
            <person name="Lee S.D."/>
        </authorList>
    </citation>
    <scope>NUCLEOTIDE SEQUENCE [LARGE SCALE GENOMIC DNA]</scope>
    <source>
        <strain evidence="9">KCTC 39840</strain>
    </source>
</reference>
<organism evidence="8 9">
    <name type="scientific">Conexibacter stalactiti</name>
    <dbReference type="NCBI Taxonomy" id="1940611"/>
    <lineage>
        <taxon>Bacteria</taxon>
        <taxon>Bacillati</taxon>
        <taxon>Actinomycetota</taxon>
        <taxon>Thermoleophilia</taxon>
        <taxon>Solirubrobacterales</taxon>
        <taxon>Conexibacteraceae</taxon>
        <taxon>Conexibacter</taxon>
    </lineage>
</organism>
<evidence type="ECO:0000313" key="8">
    <source>
        <dbReference type="EMBL" id="MDW5592971.1"/>
    </source>
</evidence>
<keyword evidence="9" id="KW-1185">Reference proteome</keyword>
<feature type="transmembrane region" description="Helical" evidence="6">
    <location>
        <begin position="763"/>
        <end position="788"/>
    </location>
</feature>
<dbReference type="EMBL" id="JAWSTH010000002">
    <property type="protein sequence ID" value="MDW5592971.1"/>
    <property type="molecule type" value="Genomic_DNA"/>
</dbReference>
<dbReference type="InterPro" id="IPR038766">
    <property type="entry name" value="Membrane_comp_ABC_pdt"/>
</dbReference>
<dbReference type="InterPro" id="IPR003838">
    <property type="entry name" value="ABC3_permease_C"/>
</dbReference>
<evidence type="ECO:0000256" key="2">
    <source>
        <dbReference type="ARBA" id="ARBA00022475"/>
    </source>
</evidence>
<feature type="transmembrane region" description="Helical" evidence="6">
    <location>
        <begin position="808"/>
        <end position="830"/>
    </location>
</feature>
<dbReference type="Pfam" id="PF02687">
    <property type="entry name" value="FtsX"/>
    <property type="match status" value="1"/>
</dbReference>
<feature type="transmembrane region" description="Helical" evidence="6">
    <location>
        <begin position="429"/>
        <end position="456"/>
    </location>
</feature>
<reference evidence="8 9" key="2">
    <citation type="submission" date="2023-10" db="EMBL/GenBank/DDBJ databases">
        <authorList>
            <person name="Han X.F."/>
        </authorList>
    </citation>
    <scope>NUCLEOTIDE SEQUENCE [LARGE SCALE GENOMIC DNA]</scope>
    <source>
        <strain evidence="8 9">KCTC 39840</strain>
    </source>
</reference>
<dbReference type="Proteomes" id="UP001284601">
    <property type="component" value="Unassembled WGS sequence"/>
</dbReference>
<proteinExistence type="predicted"/>
<accession>A0ABU4HI35</accession>
<sequence length="846" mass="89027">MRPDSLLRYLRWRLTGFWPHDLLAGAGIAAGVALIFAVIVSNSSITAGAREILTGIAGDSQLQMTARTTDGVDERIVAAVRETPGVATAAPLLEQRVTLAHGDRRVGVELVGMDRSLGNLNGIASTPLLVGLISLPQLLLPSVVAEQLDLPAGASARDSRLVVEARGLAWPTTVSDVVGEAVIGPLAAGNIAGAPLDRAQIWAGLPGRVTRVLVKTAPGQEEAVRQRLQQLAGETMDIGTLDDELALLRQASLPNDQATSLFAGIGVLVGLLLAYTAVLLTIPERRRLVADCITDGTPRGKIAQIVLFPSLVLGLIAGAAGIALGLLLLHTSAHEPPGYLAFAWPLGRGQHVTSTTVIGALLAGVALSLIAGAQPLLDLRRSAVRLHDADEEPGQTIEPATRRRAAVVSAVLIALCLALAQTAPQLTILAVAGLVTAALLALPALFALTLTIIARWPRRDRPSAAAEAVRELRVTSLRSLALAATAAVAIFGVTAMEGAHRNLLHGLFEDYREFISSSPVWITQHGDDLAVQPINVNPAQLADVDGVAAVRTYQGGFADLGDRRVWVQARDPRDSVLIPPSQLLEGDLKTASDQLRAGGWVTVSRHVADQEHVGLGDSISLPTPSGSRSWRVAAITTNLGWGPGAIILNQRDYQRAWKTSTPTAIEVDPEPGVAPQQVVDAIKRELGATAAAALRVQTSQQRADDANAVARAGLQRLSQIALILLAAAALALAAALSTTIWQRRRTWAVRRFEAFRPTFALRIVLIEATVILGVGCVAGALAGTYGHWLLGRWLQLTTGYPAPFSLSIPSTVGTCAALILVALVLTAIPAERAIRPPARLAVNPHT</sequence>
<name>A0ABU4HI35_9ACTN</name>
<feature type="transmembrane region" description="Helical" evidence="6">
    <location>
        <begin position="349"/>
        <end position="371"/>
    </location>
</feature>
<evidence type="ECO:0000313" key="9">
    <source>
        <dbReference type="Proteomes" id="UP001284601"/>
    </source>
</evidence>
<comment type="subcellular location">
    <subcellularLocation>
        <location evidence="1">Cell membrane</location>
        <topology evidence="1">Multi-pass membrane protein</topology>
    </subcellularLocation>
</comment>
<feature type="transmembrane region" description="Helical" evidence="6">
    <location>
        <begin position="261"/>
        <end position="282"/>
    </location>
</feature>
<keyword evidence="5 6" id="KW-0472">Membrane</keyword>
<protein>
    <submittedName>
        <fullName evidence="8">ABC transporter permease</fullName>
    </submittedName>
</protein>
<feature type="transmembrane region" description="Helical" evidence="6">
    <location>
        <begin position="302"/>
        <end position="329"/>
    </location>
</feature>
<keyword evidence="4 6" id="KW-1133">Transmembrane helix</keyword>
<evidence type="ECO:0000256" key="6">
    <source>
        <dbReference type="SAM" id="Phobius"/>
    </source>
</evidence>
<feature type="transmembrane region" description="Helical" evidence="6">
    <location>
        <begin position="720"/>
        <end position="742"/>
    </location>
</feature>
<evidence type="ECO:0000256" key="4">
    <source>
        <dbReference type="ARBA" id="ARBA00022989"/>
    </source>
</evidence>
<feature type="domain" description="ABC3 transporter permease C-terminal" evidence="7">
    <location>
        <begin position="720"/>
        <end position="835"/>
    </location>
</feature>
<evidence type="ECO:0000259" key="7">
    <source>
        <dbReference type="Pfam" id="PF02687"/>
    </source>
</evidence>
<dbReference type="PANTHER" id="PTHR30287">
    <property type="entry name" value="MEMBRANE COMPONENT OF PREDICTED ABC SUPERFAMILY METABOLITE UPTAKE TRANSPORTER"/>
    <property type="match status" value="1"/>
</dbReference>
<dbReference type="PANTHER" id="PTHR30287:SF2">
    <property type="entry name" value="BLL1001 PROTEIN"/>
    <property type="match status" value="1"/>
</dbReference>